<proteinExistence type="predicted"/>
<accession>A0A9W6P4Y7</accession>
<feature type="transmembrane region" description="Helical" evidence="1">
    <location>
        <begin position="40"/>
        <end position="60"/>
    </location>
</feature>
<dbReference type="Proteomes" id="UP001165092">
    <property type="component" value="Unassembled WGS sequence"/>
</dbReference>
<evidence type="ECO:0000313" key="3">
    <source>
        <dbReference type="Proteomes" id="UP001165092"/>
    </source>
</evidence>
<dbReference type="AlphaFoldDB" id="A0A9W6P4Y7"/>
<keyword evidence="3" id="KW-1185">Reference proteome</keyword>
<feature type="transmembrane region" description="Helical" evidence="1">
    <location>
        <begin position="12"/>
        <end position="34"/>
    </location>
</feature>
<keyword evidence="1" id="KW-0472">Membrane</keyword>
<evidence type="ECO:0000256" key="1">
    <source>
        <dbReference type="SAM" id="Phobius"/>
    </source>
</evidence>
<protein>
    <submittedName>
        <fullName evidence="2">Uncharacterized protein</fullName>
    </submittedName>
</protein>
<gene>
    <name evidence="2" type="ORF">Nans01_15030</name>
</gene>
<feature type="transmembrane region" description="Helical" evidence="1">
    <location>
        <begin position="67"/>
        <end position="85"/>
    </location>
</feature>
<comment type="caution">
    <text evidence="2">The sequence shown here is derived from an EMBL/GenBank/DDBJ whole genome shotgun (WGS) entry which is preliminary data.</text>
</comment>
<sequence length="121" mass="13242">MKDQLPGPVRWARILMFVIAGLTFALAVVAFIRLGMSAHAFGYVLGASLPGVAQLILGLMVRRRGRILHAAIVTVQVLFIAYTLLTLGSEGVVTQLVLPTTVLVLVLLRSSREYFRQPAQR</sequence>
<evidence type="ECO:0000313" key="2">
    <source>
        <dbReference type="EMBL" id="GLU47152.1"/>
    </source>
</evidence>
<reference evidence="2" key="1">
    <citation type="submission" date="2023-02" db="EMBL/GenBank/DDBJ databases">
        <title>Nocardiopsis ansamitocini NBRC 112285.</title>
        <authorList>
            <person name="Ichikawa N."/>
            <person name="Sato H."/>
            <person name="Tonouchi N."/>
        </authorList>
    </citation>
    <scope>NUCLEOTIDE SEQUENCE</scope>
    <source>
        <strain evidence="2">NBRC 112285</strain>
    </source>
</reference>
<keyword evidence="1" id="KW-1133">Transmembrane helix</keyword>
<keyword evidence="1" id="KW-0812">Transmembrane</keyword>
<feature type="transmembrane region" description="Helical" evidence="1">
    <location>
        <begin position="91"/>
        <end position="108"/>
    </location>
</feature>
<name>A0A9W6P4Y7_9ACTN</name>
<organism evidence="2 3">
    <name type="scientific">Nocardiopsis ansamitocini</name>
    <dbReference type="NCBI Taxonomy" id="1670832"/>
    <lineage>
        <taxon>Bacteria</taxon>
        <taxon>Bacillati</taxon>
        <taxon>Actinomycetota</taxon>
        <taxon>Actinomycetes</taxon>
        <taxon>Streptosporangiales</taxon>
        <taxon>Nocardiopsidaceae</taxon>
        <taxon>Nocardiopsis</taxon>
    </lineage>
</organism>
<dbReference type="RefSeq" id="WP_285758157.1">
    <property type="nucleotide sequence ID" value="NZ_BSQG01000002.1"/>
</dbReference>
<dbReference type="EMBL" id="BSQG01000002">
    <property type="protein sequence ID" value="GLU47152.1"/>
    <property type="molecule type" value="Genomic_DNA"/>
</dbReference>